<comment type="caution">
    <text evidence="5">The sequence shown here is derived from an EMBL/GenBank/DDBJ whole genome shotgun (WGS) entry which is preliminary data.</text>
</comment>
<comment type="similarity">
    <text evidence="1">Belongs to the CCR4/nocturin family.</text>
</comment>
<dbReference type="GO" id="GO:0000175">
    <property type="term" value="F:3'-5'-RNA exonuclease activity"/>
    <property type="evidence" value="ECO:0007669"/>
    <property type="project" value="TreeGrafter"/>
</dbReference>
<dbReference type="AlphaFoldDB" id="A0A851ESI5"/>
<evidence type="ECO:0000256" key="2">
    <source>
        <dbReference type="ARBA" id="ARBA00022553"/>
    </source>
</evidence>
<evidence type="ECO:0000313" key="6">
    <source>
        <dbReference type="Proteomes" id="UP000604080"/>
    </source>
</evidence>
<reference evidence="5" key="1">
    <citation type="submission" date="2019-10" db="EMBL/GenBank/DDBJ databases">
        <title>Bird 10,000 Genomes (B10K) Project - Family phase.</title>
        <authorList>
            <person name="Zhang G."/>
        </authorList>
    </citation>
    <scope>NUCLEOTIDE SEQUENCE</scope>
    <source>
        <strain evidence="5">B10K-DU-002-56</strain>
        <tissue evidence="5">Muscle</tissue>
    </source>
</reference>
<feature type="non-terminal residue" evidence="5">
    <location>
        <position position="1"/>
    </location>
</feature>
<sequence length="656" mass="72942">MTDAFFTCRKNVLLAKSPSTQIEGVFAATRGRPVPEEQEALLQQWLEEGVENLSASESVPAVRKVSVTLTSDWLEGSELLMTSLSDLNTSPEVTRCADQQLSELNALASSELQDHAVAELARLPAEETVTVGGSAPWAAMVPQTDHQTAGCAGINVEVLNDDPAVLAWSLACDAETVPPVLPARPIQDAVPFYPVPTDVPYHELLWRDWEDLSVQPCVLEQVSKNTSLFEFRVMSYNILAQDLVEQGLDLYVHCHPDILNWNYRLPNLLQEIQHWNPDVLCLQEVQENHYWEQLEPTFKEMGFACFYKRRTGTKTDGCAVCYKHSRFQLISLSPIEYFRPGLDVLNRDNVGLVLLLQPVLPDSLGLKAVSPLCVANTHVLFNPRRGDIKLAQVALLLAEIDKIARTTEGSYCPVILCGDLNSVPDSPLYKFIRNGELSYHGMPAWKVSGQEDFSKQLYSRKLLAPLWPSSLGVTDKCQYVTLCQPKKLGRRKYSRDFLLQFRFCDVSCERPPQLVLLEGVTDAKLVAPVREHSAVTAVPKRLNSLSFLGEQCSGVIQHGLNLTSVYSHFLPQRGRPEVTTMPMGLGATVDYIFYSAEPVENKAGRRLYKDGALKLLGRLSLLSEDVLLMANGLPNPFCSSDHLCLLASFGLEISSL</sequence>
<organism evidence="5 6">
    <name type="scientific">Dryoscopus gambensis</name>
    <dbReference type="NCBI Taxonomy" id="85069"/>
    <lineage>
        <taxon>Eukaryota</taxon>
        <taxon>Metazoa</taxon>
        <taxon>Chordata</taxon>
        <taxon>Craniata</taxon>
        <taxon>Vertebrata</taxon>
        <taxon>Euteleostomi</taxon>
        <taxon>Archelosauria</taxon>
        <taxon>Archosauria</taxon>
        <taxon>Dinosauria</taxon>
        <taxon>Saurischia</taxon>
        <taxon>Theropoda</taxon>
        <taxon>Coelurosauria</taxon>
        <taxon>Aves</taxon>
        <taxon>Neognathae</taxon>
        <taxon>Neoaves</taxon>
        <taxon>Telluraves</taxon>
        <taxon>Australaves</taxon>
        <taxon>Passeriformes</taxon>
        <taxon>Corvoidea</taxon>
        <taxon>Malaconotidae</taxon>
        <taxon>Dryoscopus</taxon>
    </lineage>
</organism>
<gene>
    <name evidence="5" type="primary">Angel1</name>
    <name evidence="5" type="ORF">DRYGAM_R06217</name>
</gene>
<dbReference type="Proteomes" id="UP000604080">
    <property type="component" value="Unassembled WGS sequence"/>
</dbReference>
<dbReference type="SUPFAM" id="SSF56219">
    <property type="entry name" value="DNase I-like"/>
    <property type="match status" value="1"/>
</dbReference>
<dbReference type="PANTHER" id="PTHR12121">
    <property type="entry name" value="CARBON CATABOLITE REPRESSOR PROTEIN 4"/>
    <property type="match status" value="1"/>
</dbReference>
<keyword evidence="6" id="KW-1185">Reference proteome</keyword>
<evidence type="ECO:0000313" key="5">
    <source>
        <dbReference type="EMBL" id="NWI83513.1"/>
    </source>
</evidence>
<proteinExistence type="inferred from homology"/>
<accession>A0A851ESI5</accession>
<evidence type="ECO:0000256" key="3">
    <source>
        <dbReference type="ARBA" id="ARBA00070393"/>
    </source>
</evidence>
<name>A0A851ESI5_9CORV</name>
<feature type="domain" description="Endonuclease/exonuclease/phosphatase" evidence="4">
    <location>
        <begin position="234"/>
        <end position="642"/>
    </location>
</feature>
<dbReference type="Gene3D" id="3.60.10.10">
    <property type="entry name" value="Endonuclease/exonuclease/phosphatase"/>
    <property type="match status" value="1"/>
</dbReference>
<dbReference type="InterPro" id="IPR050410">
    <property type="entry name" value="CCR4/nocturin_mRNA_transcr"/>
</dbReference>
<dbReference type="EMBL" id="WEIT01039850">
    <property type="protein sequence ID" value="NWI83513.1"/>
    <property type="molecule type" value="Genomic_DNA"/>
</dbReference>
<evidence type="ECO:0000256" key="1">
    <source>
        <dbReference type="ARBA" id="ARBA00010774"/>
    </source>
</evidence>
<dbReference type="Pfam" id="PF03372">
    <property type="entry name" value="Exo_endo_phos"/>
    <property type="match status" value="1"/>
</dbReference>
<keyword evidence="2" id="KW-0597">Phosphoprotein</keyword>
<protein>
    <recommendedName>
        <fullName evidence="3">Protein angel homolog 1</fullName>
    </recommendedName>
</protein>
<evidence type="ECO:0000259" key="4">
    <source>
        <dbReference type="Pfam" id="PF03372"/>
    </source>
</evidence>
<dbReference type="InterPro" id="IPR036691">
    <property type="entry name" value="Endo/exonu/phosph_ase_sf"/>
</dbReference>
<feature type="non-terminal residue" evidence="5">
    <location>
        <position position="656"/>
    </location>
</feature>
<dbReference type="PANTHER" id="PTHR12121:SF28">
    <property type="entry name" value="PROTEIN ANGEL HOMOLOG 1"/>
    <property type="match status" value="1"/>
</dbReference>
<dbReference type="InterPro" id="IPR005135">
    <property type="entry name" value="Endo/exonuclease/phosphatase"/>
</dbReference>
<dbReference type="FunFam" id="3.60.10.10:FF:000025">
    <property type="entry name" value="Angel homolog 1 (Drosophila)"/>
    <property type="match status" value="1"/>
</dbReference>